<sequence length="171" mass="18331">MLKNLENLVRENAQAAIVDNNEIPNEKNEAAIEAASTSIIDVLRQKVSSGDINGLVNSFKNPSEQSATANQVSDTFTNKLQGLGINMDSAKAVAASIIPAILAKFNQKTNDPNDSSFDFQDIVTQVAGPDGKFQLSDLTNLFNQGGNSSTESSDQNKENGGGFIDKMKDMF</sequence>
<reference evidence="2 3" key="1">
    <citation type="submission" date="2024-04" db="EMBL/GenBank/DDBJ databases">
        <title>Albibacterium profundi sp. nov., isolated from sediment of the Challenger Deep of Mariana Trench.</title>
        <authorList>
            <person name="Wang Y."/>
        </authorList>
    </citation>
    <scope>NUCLEOTIDE SEQUENCE [LARGE SCALE GENOMIC DNA]</scope>
    <source>
        <strain evidence="2 3">RHL897</strain>
    </source>
</reference>
<feature type="region of interest" description="Disordered" evidence="1">
    <location>
        <begin position="144"/>
        <end position="165"/>
    </location>
</feature>
<gene>
    <name evidence="2" type="ORF">WKR92_07035</name>
</gene>
<evidence type="ECO:0000313" key="2">
    <source>
        <dbReference type="EMBL" id="MFB5945582.1"/>
    </source>
</evidence>
<dbReference type="RefSeq" id="WP_375557117.1">
    <property type="nucleotide sequence ID" value="NZ_JBBVGT010000002.1"/>
</dbReference>
<evidence type="ECO:0000256" key="1">
    <source>
        <dbReference type="SAM" id="MobiDB-lite"/>
    </source>
</evidence>
<comment type="caution">
    <text evidence="2">The sequence shown here is derived from an EMBL/GenBank/DDBJ whole genome shotgun (WGS) entry which is preliminary data.</text>
</comment>
<protein>
    <recommendedName>
        <fullName evidence="4">DUF937 domain-containing protein</fullName>
    </recommendedName>
</protein>
<evidence type="ECO:0000313" key="3">
    <source>
        <dbReference type="Proteomes" id="UP001580928"/>
    </source>
</evidence>
<proteinExistence type="predicted"/>
<name>A0ABV5CDI2_9SPHI</name>
<dbReference type="EMBL" id="JBBVGT010000002">
    <property type="protein sequence ID" value="MFB5945582.1"/>
    <property type="molecule type" value="Genomic_DNA"/>
</dbReference>
<evidence type="ECO:0008006" key="4">
    <source>
        <dbReference type="Google" id="ProtNLM"/>
    </source>
</evidence>
<dbReference type="Proteomes" id="UP001580928">
    <property type="component" value="Unassembled WGS sequence"/>
</dbReference>
<organism evidence="2 3">
    <name type="scientific">Albibacterium profundi</name>
    <dbReference type="NCBI Taxonomy" id="3134906"/>
    <lineage>
        <taxon>Bacteria</taxon>
        <taxon>Pseudomonadati</taxon>
        <taxon>Bacteroidota</taxon>
        <taxon>Sphingobacteriia</taxon>
        <taxon>Sphingobacteriales</taxon>
        <taxon>Sphingobacteriaceae</taxon>
        <taxon>Albibacterium</taxon>
    </lineage>
</organism>
<feature type="compositionally biased region" description="Polar residues" evidence="1">
    <location>
        <begin position="144"/>
        <end position="153"/>
    </location>
</feature>
<accession>A0ABV5CDI2</accession>
<keyword evidence="3" id="KW-1185">Reference proteome</keyword>